<comment type="catalytic activity">
    <reaction evidence="7">
        <text>cytidine + ATP = CMP + ADP + H(+)</text>
        <dbReference type="Rhea" id="RHEA:24674"/>
        <dbReference type="ChEBI" id="CHEBI:15378"/>
        <dbReference type="ChEBI" id="CHEBI:17562"/>
        <dbReference type="ChEBI" id="CHEBI:30616"/>
        <dbReference type="ChEBI" id="CHEBI:60377"/>
        <dbReference type="ChEBI" id="CHEBI:456216"/>
        <dbReference type="EC" id="2.7.1.48"/>
    </reaction>
</comment>
<dbReference type="SUPFAM" id="SSF52540">
    <property type="entry name" value="P-loop containing nucleoside triphosphate hydrolases"/>
    <property type="match status" value="1"/>
</dbReference>
<keyword evidence="11" id="KW-1185">Reference proteome</keyword>
<dbReference type="EC" id="2.7.1.48" evidence="3"/>
<dbReference type="PANTHER" id="PTHR10285">
    <property type="entry name" value="URIDINE KINASE"/>
    <property type="match status" value="1"/>
</dbReference>
<dbReference type="CDD" id="cd02023">
    <property type="entry name" value="UMPK"/>
    <property type="match status" value="1"/>
</dbReference>
<comment type="pathway">
    <text evidence="1">Pyrimidine metabolism; UMP biosynthesis via salvage pathway; UMP from uridine: step 1/1.</text>
</comment>
<evidence type="ECO:0000256" key="3">
    <source>
        <dbReference type="ARBA" id="ARBA00012137"/>
    </source>
</evidence>
<gene>
    <name evidence="12" type="primary">LOC106807444</name>
</gene>
<evidence type="ECO:0000256" key="1">
    <source>
        <dbReference type="ARBA" id="ARBA00004690"/>
    </source>
</evidence>
<keyword evidence="4" id="KW-0808">Transferase</keyword>
<evidence type="ECO:0000256" key="8">
    <source>
        <dbReference type="ARBA" id="ARBA00048909"/>
    </source>
</evidence>
<sequence>MANKKRNEFVFNMNGHVEPQRPFLIGVAGGTASGKSTVCKRIKEKLGEEHEARVVIIGQESFYKDLTPEDREKADLGQYNFDHPGALDIHQMHKTLTDIIARKIVKMPLYDFKSNARLKDKYAIVHASDVHVVLFEGILAFYDKRIRDLFNMKCFVDTDPDTRLERRVRKDTLEMNRDLELVLNQYITFVKPSFEDFCLPTKKYADVIIPRGAENTVAIDLIVQHIQDLIRGPQPADKNRLRNRARHHSDSMVSRPH</sequence>
<dbReference type="InterPro" id="IPR006083">
    <property type="entry name" value="PRK/URK"/>
</dbReference>
<dbReference type="Gene3D" id="3.40.50.300">
    <property type="entry name" value="P-loop containing nucleotide triphosphate hydrolases"/>
    <property type="match status" value="1"/>
</dbReference>
<dbReference type="InterPro" id="IPR027417">
    <property type="entry name" value="P-loop_NTPase"/>
</dbReference>
<dbReference type="NCBIfam" id="NF004018">
    <property type="entry name" value="PRK05480.1"/>
    <property type="match status" value="1"/>
</dbReference>
<evidence type="ECO:0000256" key="4">
    <source>
        <dbReference type="ARBA" id="ARBA00022679"/>
    </source>
</evidence>
<proteinExistence type="inferred from homology"/>
<comment type="similarity">
    <text evidence="2">Belongs to the uridine kinase family.</text>
</comment>
<feature type="region of interest" description="Disordered" evidence="9">
    <location>
        <begin position="233"/>
        <end position="257"/>
    </location>
</feature>
<evidence type="ECO:0000313" key="12">
    <source>
        <dbReference type="RefSeq" id="XP_014665255.1"/>
    </source>
</evidence>
<organism evidence="11 12">
    <name type="scientific">Priapulus caudatus</name>
    <name type="common">Priapulid worm</name>
    <dbReference type="NCBI Taxonomy" id="37621"/>
    <lineage>
        <taxon>Eukaryota</taxon>
        <taxon>Metazoa</taxon>
        <taxon>Ecdysozoa</taxon>
        <taxon>Scalidophora</taxon>
        <taxon>Priapulida</taxon>
        <taxon>Priapulimorpha</taxon>
        <taxon>Priapulimorphida</taxon>
        <taxon>Priapulidae</taxon>
        <taxon>Priapulus</taxon>
    </lineage>
</organism>
<dbReference type="Proteomes" id="UP000695022">
    <property type="component" value="Unplaced"/>
</dbReference>
<evidence type="ECO:0000256" key="5">
    <source>
        <dbReference type="ARBA" id="ARBA00022741"/>
    </source>
</evidence>
<evidence type="ECO:0000259" key="10">
    <source>
        <dbReference type="Pfam" id="PF00485"/>
    </source>
</evidence>
<dbReference type="InterPro" id="IPR000764">
    <property type="entry name" value="Uridine_kinase-like"/>
</dbReference>
<accession>A0ABM1DZ84</accession>
<feature type="domain" description="Phosphoribulokinase/uridine kinase" evidence="10">
    <location>
        <begin position="24"/>
        <end position="217"/>
    </location>
</feature>
<name>A0ABM1DZ84_PRICU</name>
<dbReference type="PRINTS" id="PR00988">
    <property type="entry name" value="URIDINKINASE"/>
</dbReference>
<keyword evidence="5" id="KW-0547">Nucleotide-binding</keyword>
<protein>
    <recommendedName>
        <fullName evidence="3">uridine/cytidine kinase</fullName>
        <ecNumber evidence="3">2.7.1.48</ecNumber>
    </recommendedName>
</protein>
<dbReference type="GeneID" id="106807444"/>
<evidence type="ECO:0000256" key="6">
    <source>
        <dbReference type="ARBA" id="ARBA00022777"/>
    </source>
</evidence>
<evidence type="ECO:0000256" key="9">
    <source>
        <dbReference type="SAM" id="MobiDB-lite"/>
    </source>
</evidence>
<reference evidence="12" key="1">
    <citation type="submission" date="2025-08" db="UniProtKB">
        <authorList>
            <consortium name="RefSeq"/>
        </authorList>
    </citation>
    <scope>IDENTIFICATION</scope>
</reference>
<keyword evidence="6" id="KW-0418">Kinase</keyword>
<evidence type="ECO:0000313" key="11">
    <source>
        <dbReference type="Proteomes" id="UP000695022"/>
    </source>
</evidence>
<dbReference type="Pfam" id="PF00485">
    <property type="entry name" value="PRK"/>
    <property type="match status" value="1"/>
</dbReference>
<comment type="catalytic activity">
    <reaction evidence="8">
        <text>uridine + ATP = UMP + ADP + H(+)</text>
        <dbReference type="Rhea" id="RHEA:16825"/>
        <dbReference type="ChEBI" id="CHEBI:15378"/>
        <dbReference type="ChEBI" id="CHEBI:16704"/>
        <dbReference type="ChEBI" id="CHEBI:30616"/>
        <dbReference type="ChEBI" id="CHEBI:57865"/>
        <dbReference type="ChEBI" id="CHEBI:456216"/>
        <dbReference type="EC" id="2.7.1.48"/>
    </reaction>
</comment>
<evidence type="ECO:0000256" key="7">
    <source>
        <dbReference type="ARBA" id="ARBA00047436"/>
    </source>
</evidence>
<evidence type="ECO:0000256" key="2">
    <source>
        <dbReference type="ARBA" id="ARBA00005408"/>
    </source>
</evidence>
<dbReference type="RefSeq" id="XP_014665255.1">
    <property type="nucleotide sequence ID" value="XM_014809769.1"/>
</dbReference>